<protein>
    <submittedName>
        <fullName evidence="1">DDE-3 domain-containing protein</fullName>
    </submittedName>
</protein>
<dbReference type="OrthoDB" id="3048886at2759"/>
<evidence type="ECO:0000313" key="2">
    <source>
        <dbReference type="Proteomes" id="UP000613580"/>
    </source>
</evidence>
<sequence>MIPTKCAIVQVLHDDLGLPFHEIVWRTPFKEIQPRTINKNYKLVKAHGGDFYYNGRKGRTGRKPKISDEKLAEAVERVDMGELLDGADVQRKMFPDVSARTVRDNTLFSSF</sequence>
<gene>
    <name evidence="1" type="ORF">HMN09_01184000</name>
</gene>
<organism evidence="1 2">
    <name type="scientific">Mycena chlorophos</name>
    <name type="common">Agaric fungus</name>
    <name type="synonym">Agaricus chlorophos</name>
    <dbReference type="NCBI Taxonomy" id="658473"/>
    <lineage>
        <taxon>Eukaryota</taxon>
        <taxon>Fungi</taxon>
        <taxon>Dikarya</taxon>
        <taxon>Basidiomycota</taxon>
        <taxon>Agaricomycotina</taxon>
        <taxon>Agaricomycetes</taxon>
        <taxon>Agaricomycetidae</taxon>
        <taxon>Agaricales</taxon>
        <taxon>Marasmiineae</taxon>
        <taxon>Mycenaceae</taxon>
        <taxon>Mycena</taxon>
    </lineage>
</organism>
<keyword evidence="2" id="KW-1185">Reference proteome</keyword>
<accession>A0A8H6VTZ7</accession>
<dbReference type="AlphaFoldDB" id="A0A8H6VTZ7"/>
<proteinExistence type="predicted"/>
<dbReference type="EMBL" id="JACAZE010000020">
    <property type="protein sequence ID" value="KAF7293879.1"/>
    <property type="molecule type" value="Genomic_DNA"/>
</dbReference>
<comment type="caution">
    <text evidence="1">The sequence shown here is derived from an EMBL/GenBank/DDBJ whole genome shotgun (WGS) entry which is preliminary data.</text>
</comment>
<name>A0A8H6VTZ7_MYCCL</name>
<dbReference type="Proteomes" id="UP000613580">
    <property type="component" value="Unassembled WGS sequence"/>
</dbReference>
<reference evidence="1" key="1">
    <citation type="submission" date="2020-05" db="EMBL/GenBank/DDBJ databases">
        <title>Mycena genomes resolve the evolution of fungal bioluminescence.</title>
        <authorList>
            <person name="Tsai I.J."/>
        </authorList>
    </citation>
    <scope>NUCLEOTIDE SEQUENCE</scope>
    <source>
        <strain evidence="1">110903Hualien_Pintung</strain>
    </source>
</reference>
<evidence type="ECO:0000313" key="1">
    <source>
        <dbReference type="EMBL" id="KAF7293879.1"/>
    </source>
</evidence>